<proteinExistence type="predicted"/>
<gene>
    <name evidence="2" type="ORF">SAMN05421833_121158</name>
</gene>
<accession>A0A1N7FDT7</accession>
<evidence type="ECO:0000313" key="3">
    <source>
        <dbReference type="Proteomes" id="UP000186096"/>
    </source>
</evidence>
<reference evidence="3" key="1">
    <citation type="submission" date="2017-01" db="EMBL/GenBank/DDBJ databases">
        <authorList>
            <person name="Varghese N."/>
            <person name="Submissions S."/>
        </authorList>
    </citation>
    <scope>NUCLEOTIDE SEQUENCE [LARGE SCALE GENOMIC DNA]</scope>
    <source>
        <strain evidence="3">ATCC 12950</strain>
    </source>
</reference>
<dbReference type="AlphaFoldDB" id="A0A1N7FDT7"/>
<evidence type="ECO:0000313" key="2">
    <source>
        <dbReference type="EMBL" id="SIR98440.1"/>
    </source>
</evidence>
<sequence length="31" mass="3599">MTDEGLVLLIAWAEFLVPILVLAYLLLRRRT</sequence>
<keyword evidence="3" id="KW-1185">Reference proteome</keyword>
<keyword evidence="1" id="KW-0472">Membrane</keyword>
<protein>
    <submittedName>
        <fullName evidence="2">Uncharacterized protein</fullName>
    </submittedName>
</protein>
<evidence type="ECO:0000256" key="1">
    <source>
        <dbReference type="SAM" id="Phobius"/>
    </source>
</evidence>
<dbReference type="EMBL" id="FTNI01000021">
    <property type="protein sequence ID" value="SIR98440.1"/>
    <property type="molecule type" value="Genomic_DNA"/>
</dbReference>
<organism evidence="2 3">
    <name type="scientific">Microbispora rosea</name>
    <dbReference type="NCBI Taxonomy" id="58117"/>
    <lineage>
        <taxon>Bacteria</taxon>
        <taxon>Bacillati</taxon>
        <taxon>Actinomycetota</taxon>
        <taxon>Actinomycetes</taxon>
        <taxon>Streptosporangiales</taxon>
        <taxon>Streptosporangiaceae</taxon>
        <taxon>Microbispora</taxon>
    </lineage>
</organism>
<dbReference type="Proteomes" id="UP000186096">
    <property type="component" value="Unassembled WGS sequence"/>
</dbReference>
<dbReference type="STRING" id="58117.SAMN05421833_121158"/>
<feature type="transmembrane region" description="Helical" evidence="1">
    <location>
        <begin position="6"/>
        <end position="27"/>
    </location>
</feature>
<name>A0A1N7FDT7_9ACTN</name>
<keyword evidence="1" id="KW-0812">Transmembrane</keyword>
<keyword evidence="1" id="KW-1133">Transmembrane helix</keyword>